<dbReference type="InterPro" id="IPR018107">
    <property type="entry name" value="Na-dicarboxylate_symporter_CS"/>
</dbReference>
<evidence type="ECO:0000256" key="3">
    <source>
        <dbReference type="ARBA" id="ARBA00022692"/>
    </source>
</evidence>
<evidence type="ECO:0000256" key="7">
    <source>
        <dbReference type="ARBA" id="ARBA00023180"/>
    </source>
</evidence>
<dbReference type="GO" id="GO:0005313">
    <property type="term" value="F:L-glutamate transmembrane transporter activity"/>
    <property type="evidence" value="ECO:0007669"/>
    <property type="project" value="Ensembl"/>
</dbReference>
<dbReference type="InterPro" id="IPR036458">
    <property type="entry name" value="Na:dicarbo_symporter_sf"/>
</dbReference>
<dbReference type="GO" id="GO:0015183">
    <property type="term" value="F:L-aspartate transmembrane transporter activity"/>
    <property type="evidence" value="ECO:0007669"/>
    <property type="project" value="Ensembl"/>
</dbReference>
<keyword evidence="5 11" id="KW-1133">Transmembrane helix</keyword>
<dbReference type="Gene3D" id="1.10.3860.10">
    <property type="entry name" value="Sodium:dicarboxylate symporter"/>
    <property type="match status" value="1"/>
</dbReference>
<reference evidence="12" key="1">
    <citation type="submission" date="2025-08" db="UniProtKB">
        <authorList>
            <consortium name="Ensembl"/>
        </authorList>
    </citation>
    <scope>IDENTIFICATION</scope>
</reference>
<dbReference type="GO" id="GO:0140009">
    <property type="term" value="P:L-aspartate import across plasma membrane"/>
    <property type="evidence" value="ECO:0007669"/>
    <property type="project" value="Ensembl"/>
</dbReference>
<dbReference type="GO" id="GO:0098712">
    <property type="term" value="P:L-glutamate import across plasma membrane"/>
    <property type="evidence" value="ECO:0007669"/>
    <property type="project" value="Ensembl"/>
</dbReference>
<evidence type="ECO:0000256" key="4">
    <source>
        <dbReference type="ARBA" id="ARBA00022847"/>
    </source>
</evidence>
<keyword evidence="13" id="KW-1185">Reference proteome</keyword>
<accession>A0A8D0H4R8</accession>
<feature type="transmembrane region" description="Helical" evidence="11">
    <location>
        <begin position="340"/>
        <end position="365"/>
    </location>
</feature>
<evidence type="ECO:0000256" key="6">
    <source>
        <dbReference type="ARBA" id="ARBA00023136"/>
    </source>
</evidence>
<feature type="transmembrane region" description="Helical" evidence="11">
    <location>
        <begin position="135"/>
        <end position="157"/>
    </location>
</feature>
<evidence type="ECO:0000256" key="10">
    <source>
        <dbReference type="ARBA" id="ARBA00049118"/>
    </source>
</evidence>
<organism evidence="12 13">
    <name type="scientific">Sphenodon punctatus</name>
    <name type="common">Tuatara</name>
    <name type="synonym">Hatteria punctata</name>
    <dbReference type="NCBI Taxonomy" id="8508"/>
    <lineage>
        <taxon>Eukaryota</taxon>
        <taxon>Metazoa</taxon>
        <taxon>Chordata</taxon>
        <taxon>Craniata</taxon>
        <taxon>Vertebrata</taxon>
        <taxon>Euteleostomi</taxon>
        <taxon>Lepidosauria</taxon>
        <taxon>Sphenodontia</taxon>
        <taxon>Sphenodontidae</taxon>
        <taxon>Sphenodon</taxon>
    </lineage>
</organism>
<dbReference type="GO" id="GO:0005886">
    <property type="term" value="C:plasma membrane"/>
    <property type="evidence" value="ECO:0007669"/>
    <property type="project" value="Ensembl"/>
</dbReference>
<dbReference type="GO" id="GO:0045111">
    <property type="term" value="C:intermediate filament cytoskeleton"/>
    <property type="evidence" value="ECO:0007669"/>
    <property type="project" value="Ensembl"/>
</dbReference>
<comment type="catalytic activity">
    <reaction evidence="8">
        <text>K(+)(in) + L-glutamate(out) + 3 Na(+)(out) + H(+)(out) = K(+)(out) + L-glutamate(in) + 3 Na(+)(in) + H(+)(in)</text>
        <dbReference type="Rhea" id="RHEA:70699"/>
        <dbReference type="ChEBI" id="CHEBI:15378"/>
        <dbReference type="ChEBI" id="CHEBI:29101"/>
        <dbReference type="ChEBI" id="CHEBI:29103"/>
        <dbReference type="ChEBI" id="CHEBI:29985"/>
    </reaction>
</comment>
<keyword evidence="4 11" id="KW-0769">Symport</keyword>
<dbReference type="Proteomes" id="UP000694392">
    <property type="component" value="Unplaced"/>
</dbReference>
<feature type="transmembrane region" description="Helical" evidence="11">
    <location>
        <begin position="60"/>
        <end position="80"/>
    </location>
</feature>
<gene>
    <name evidence="12" type="primary">SLC1A6</name>
</gene>
<keyword evidence="2 11" id="KW-0813">Transport</keyword>
<dbReference type="SUPFAM" id="SSF118215">
    <property type="entry name" value="Proton glutamate symport protein"/>
    <property type="match status" value="1"/>
</dbReference>
<feature type="transmembrane region" description="Helical" evidence="11">
    <location>
        <begin position="269"/>
        <end position="286"/>
    </location>
</feature>
<dbReference type="FunFam" id="1.10.3860.10:FF:000002">
    <property type="entry name" value="Amino acid transporter"/>
    <property type="match status" value="1"/>
</dbReference>
<dbReference type="Pfam" id="PF00375">
    <property type="entry name" value="SDF"/>
    <property type="match status" value="1"/>
</dbReference>
<dbReference type="GO" id="GO:0015175">
    <property type="term" value="F:neutral L-amino acid transmembrane transporter activity"/>
    <property type="evidence" value="ECO:0007669"/>
    <property type="project" value="TreeGrafter"/>
</dbReference>
<dbReference type="PANTHER" id="PTHR11958">
    <property type="entry name" value="SODIUM/DICARBOXYLATE SYMPORTER-RELATED"/>
    <property type="match status" value="1"/>
</dbReference>
<dbReference type="GO" id="GO:0001504">
    <property type="term" value="P:neurotransmitter uptake"/>
    <property type="evidence" value="ECO:0007669"/>
    <property type="project" value="Ensembl"/>
</dbReference>
<dbReference type="PROSITE" id="PS00714">
    <property type="entry name" value="NA_DICARBOXYL_SYMP_2"/>
    <property type="match status" value="1"/>
</dbReference>
<dbReference type="GeneTree" id="ENSGT00940000159972"/>
<comment type="catalytic activity">
    <reaction evidence="9">
        <text>K(+)(in) + L-aspartate(out) + 3 Na(+)(out) + H(+)(out) = K(+)(out) + L-aspartate(in) + 3 Na(+)(in) + H(+)(in)</text>
        <dbReference type="Rhea" id="RHEA:70851"/>
        <dbReference type="ChEBI" id="CHEBI:15378"/>
        <dbReference type="ChEBI" id="CHEBI:29101"/>
        <dbReference type="ChEBI" id="CHEBI:29103"/>
        <dbReference type="ChEBI" id="CHEBI:29991"/>
    </reaction>
</comment>
<keyword evidence="7" id="KW-0325">Glycoprotein</keyword>
<evidence type="ECO:0000256" key="1">
    <source>
        <dbReference type="ARBA" id="ARBA00004141"/>
    </source>
</evidence>
<evidence type="ECO:0000313" key="12">
    <source>
        <dbReference type="Ensembl" id="ENSSPUP00000015623.1"/>
    </source>
</evidence>
<proteinExistence type="inferred from homology"/>
<comment type="catalytic activity">
    <reaction evidence="10">
        <text>D-aspartate(out) + K(+)(in) + 3 Na(+)(out) + H(+)(out) = D-aspartate(in) + K(+)(out) + 3 Na(+)(in) + H(+)(in)</text>
        <dbReference type="Rhea" id="RHEA:71379"/>
        <dbReference type="ChEBI" id="CHEBI:15378"/>
        <dbReference type="ChEBI" id="CHEBI:29101"/>
        <dbReference type="ChEBI" id="CHEBI:29103"/>
        <dbReference type="ChEBI" id="CHEBI:29990"/>
    </reaction>
</comment>
<evidence type="ECO:0000256" key="5">
    <source>
        <dbReference type="ARBA" id="ARBA00022989"/>
    </source>
</evidence>
<dbReference type="PANTHER" id="PTHR11958:SF67">
    <property type="entry name" value="EXCITATORY AMINO ACID TRANSPORTER 4"/>
    <property type="match status" value="1"/>
</dbReference>
<protein>
    <recommendedName>
        <fullName evidence="11">Amino acid transporter</fullName>
    </recommendedName>
</protein>
<keyword evidence="3 11" id="KW-0812">Transmembrane</keyword>
<dbReference type="GO" id="GO:0015501">
    <property type="term" value="F:glutamate:sodium symporter activity"/>
    <property type="evidence" value="ECO:0007669"/>
    <property type="project" value="Ensembl"/>
</dbReference>
<reference evidence="12" key="2">
    <citation type="submission" date="2025-09" db="UniProtKB">
        <authorList>
            <consortium name="Ensembl"/>
        </authorList>
    </citation>
    <scope>IDENTIFICATION</scope>
</reference>
<evidence type="ECO:0000313" key="13">
    <source>
        <dbReference type="Proteomes" id="UP000694392"/>
    </source>
</evidence>
<name>A0A8D0H4R8_SPHPU</name>
<feature type="transmembrane region" description="Helical" evidence="11">
    <location>
        <begin position="100"/>
        <end position="123"/>
    </location>
</feature>
<dbReference type="PROSITE" id="PS00713">
    <property type="entry name" value="NA_DICARBOXYL_SYMP_1"/>
    <property type="match status" value="1"/>
</dbReference>
<evidence type="ECO:0000256" key="2">
    <source>
        <dbReference type="ARBA" id="ARBA00022448"/>
    </source>
</evidence>
<dbReference type="PRINTS" id="PR00173">
    <property type="entry name" value="EDTRNSPORT"/>
</dbReference>
<keyword evidence="6 11" id="KW-0472">Membrane</keyword>
<evidence type="ECO:0000256" key="8">
    <source>
        <dbReference type="ARBA" id="ARBA00047601"/>
    </source>
</evidence>
<dbReference type="Ensembl" id="ENSSPUT00000016658.1">
    <property type="protein sequence ID" value="ENSSPUP00000015623.1"/>
    <property type="gene ID" value="ENSSPUG00000012067.1"/>
</dbReference>
<evidence type="ECO:0000256" key="11">
    <source>
        <dbReference type="RuleBase" id="RU361216"/>
    </source>
</evidence>
<dbReference type="OMA" id="TDVFLRM"/>
<dbReference type="AlphaFoldDB" id="A0A8D0H4R8"/>
<evidence type="ECO:0000256" key="9">
    <source>
        <dbReference type="ARBA" id="ARBA00048715"/>
    </source>
</evidence>
<dbReference type="InterPro" id="IPR001991">
    <property type="entry name" value="Na-dicarboxylate_symporter"/>
</dbReference>
<comment type="similarity">
    <text evidence="11">Belongs to the dicarboxylate/amino acid:cation symporter (DAACS) (TC 2.A.23) family.</text>
</comment>
<feature type="transmembrane region" description="Helical" evidence="11">
    <location>
        <begin position="307"/>
        <end position="328"/>
    </location>
</feature>
<comment type="subcellular location">
    <subcellularLocation>
        <location evidence="1 11">Membrane</location>
        <topology evidence="1 11">Multi-pass membrane protein</topology>
    </subcellularLocation>
</comment>
<dbReference type="InterPro" id="IPR050746">
    <property type="entry name" value="DAACS"/>
</dbReference>
<sequence length="566" mass="62718">MTERQIHANSLFLNERSSKRLGSDGRAQRFRYAVENQVLRVRKRLHSITRERIKNFLRRNAFVILTITAVVLGIALAFALRPYKMTFRQIKYFSFPGELLMRMLQMLVLPLIVSSLVTGMASLDGKASGKMGVRAVLYYMLTTIIAVFIGIFMVIIIHPGKGSKDKLHREGKIEQVHTTDAFMDLIRNMFPPNLVEACFRQYKTQYSTRVVTRTVLHSPNSTATSMLAPLLENTTGILHNVTQALGSLQEVLNFEEIIPVPGSVNGLNALGLVVFSMCFGLVIGSMKQKGRPLQEFFNSLNEAILRLVSIIIWYAPVGILFLIAGKILEMEDLAVMGGQLGMYTLTVIVGLLIHALCVLPLLYFIITHKNPWIFMAGLLQALITALGTSSSSATLPITFRCLEENIGVDKRVTRFVLPVGATINMDGTALYEALAAIFIAQVNNYELDFGQIITISITATAASIGAAGIPQAGLVTMMIVLTSVGLPTEDITLIIAVDWFLDRLRTTTNVLGDSLGAGIVEHLSRHELEAQDAELENSVIEENEKPYHLIYQEHGSHKHRNSETTM</sequence>